<gene>
    <name evidence="1" type="ORF">G8E00_04565</name>
</gene>
<accession>A0A6G8RTR9</accession>
<evidence type="ECO:0000313" key="1">
    <source>
        <dbReference type="EMBL" id="QIO05285.1"/>
    </source>
</evidence>
<name>A0A6G8RTR9_9GAMM</name>
<reference evidence="1 2" key="1">
    <citation type="submission" date="2020-03" db="EMBL/GenBank/DDBJ databases">
        <authorList>
            <person name="Zhu W."/>
        </authorList>
    </citation>
    <scope>NUCLEOTIDE SEQUENCE [LARGE SCALE GENOMIC DNA]</scope>
    <source>
        <strain evidence="1 2">323-1</strain>
    </source>
</reference>
<dbReference type="AlphaFoldDB" id="A0A6G8RTR9"/>
<dbReference type="EMBL" id="CP049801">
    <property type="protein sequence ID" value="QIO05285.1"/>
    <property type="molecule type" value="Genomic_DNA"/>
</dbReference>
<dbReference type="KEGG" id="asha:G8E00_04565"/>
<sequence>MNSKTLEHIQQRLEQAKLAGHIYQQDQILVLQEPFTEDGAALNIFVQHDLTADQLGLQFGLNVLDEQIEFLIGVTHSNQDRSSEIGTWNLKGEQKAFNLCYAFYNYPKHFYLLRCPLHANTDQVTEMITSQLFAQAELDFLNTALKTNPMGLQHQWMKDYILELSLEMKVRIQTALN</sequence>
<dbReference type="Proteomes" id="UP000502297">
    <property type="component" value="Chromosome"/>
</dbReference>
<organism evidence="1 2">
    <name type="scientific">Acinetobacter shaoyimingii</name>
    <dbReference type="NCBI Taxonomy" id="2715164"/>
    <lineage>
        <taxon>Bacteria</taxon>
        <taxon>Pseudomonadati</taxon>
        <taxon>Pseudomonadota</taxon>
        <taxon>Gammaproteobacteria</taxon>
        <taxon>Moraxellales</taxon>
        <taxon>Moraxellaceae</taxon>
        <taxon>Acinetobacter</taxon>
    </lineage>
</organism>
<evidence type="ECO:0000313" key="2">
    <source>
        <dbReference type="Proteomes" id="UP000502297"/>
    </source>
</evidence>
<dbReference type="RefSeq" id="WP_166012286.1">
    <property type="nucleotide sequence ID" value="NZ_CP049801.1"/>
</dbReference>
<protein>
    <submittedName>
        <fullName evidence="1">Uncharacterized protein</fullName>
    </submittedName>
</protein>
<proteinExistence type="predicted"/>
<keyword evidence="2" id="KW-1185">Reference proteome</keyword>